<dbReference type="HOGENOM" id="CLU_571286_0_0_1"/>
<evidence type="ECO:0000256" key="2">
    <source>
        <dbReference type="ARBA" id="ARBA00022553"/>
    </source>
</evidence>
<feature type="region of interest" description="Disordered" evidence="6">
    <location>
        <begin position="386"/>
        <end position="457"/>
    </location>
</feature>
<evidence type="ECO:0000256" key="3">
    <source>
        <dbReference type="ARBA" id="ARBA00022737"/>
    </source>
</evidence>
<dbReference type="AlphaFoldDB" id="A0A0C9WC92"/>
<feature type="region of interest" description="Disordered" evidence="6">
    <location>
        <begin position="122"/>
        <end position="188"/>
    </location>
</feature>
<evidence type="ECO:0000313" key="8">
    <source>
        <dbReference type="Proteomes" id="UP000053820"/>
    </source>
</evidence>
<dbReference type="Proteomes" id="UP000053820">
    <property type="component" value="Unassembled WGS sequence"/>
</dbReference>
<dbReference type="InterPro" id="IPR038753">
    <property type="entry name" value="NFKBIL1"/>
</dbReference>
<name>A0A0C9WC92_9AGAM</name>
<keyword evidence="5" id="KW-0539">Nucleus</keyword>
<evidence type="ECO:0000313" key="7">
    <source>
        <dbReference type="EMBL" id="KIJ61467.1"/>
    </source>
</evidence>
<evidence type="ECO:0000256" key="1">
    <source>
        <dbReference type="ARBA" id="ARBA00004123"/>
    </source>
</evidence>
<protein>
    <submittedName>
        <fullName evidence="7">Uncharacterized protein</fullName>
    </submittedName>
</protein>
<keyword evidence="2" id="KW-0597">Phosphoprotein</keyword>
<dbReference type="GO" id="GO:0043124">
    <property type="term" value="P:negative regulation of canonical NF-kappaB signal transduction"/>
    <property type="evidence" value="ECO:0007669"/>
    <property type="project" value="InterPro"/>
</dbReference>
<reference evidence="7 8" key="1">
    <citation type="submission" date="2014-04" db="EMBL/GenBank/DDBJ databases">
        <title>Evolutionary Origins and Diversification of the Mycorrhizal Mutualists.</title>
        <authorList>
            <consortium name="DOE Joint Genome Institute"/>
            <consortium name="Mycorrhizal Genomics Consortium"/>
            <person name="Kohler A."/>
            <person name="Kuo A."/>
            <person name="Nagy L.G."/>
            <person name="Floudas D."/>
            <person name="Copeland A."/>
            <person name="Barry K.W."/>
            <person name="Cichocki N."/>
            <person name="Veneault-Fourrey C."/>
            <person name="LaButti K."/>
            <person name="Lindquist E.A."/>
            <person name="Lipzen A."/>
            <person name="Lundell T."/>
            <person name="Morin E."/>
            <person name="Murat C."/>
            <person name="Riley R."/>
            <person name="Ohm R."/>
            <person name="Sun H."/>
            <person name="Tunlid A."/>
            <person name="Henrissat B."/>
            <person name="Grigoriev I.V."/>
            <person name="Hibbett D.S."/>
            <person name="Martin F."/>
        </authorList>
    </citation>
    <scope>NUCLEOTIDE SEQUENCE [LARGE SCALE GENOMIC DNA]</scope>
    <source>
        <strain evidence="7 8">MD-312</strain>
    </source>
</reference>
<organism evidence="7 8">
    <name type="scientific">Hydnomerulius pinastri MD-312</name>
    <dbReference type="NCBI Taxonomy" id="994086"/>
    <lineage>
        <taxon>Eukaryota</taxon>
        <taxon>Fungi</taxon>
        <taxon>Dikarya</taxon>
        <taxon>Basidiomycota</taxon>
        <taxon>Agaricomycotina</taxon>
        <taxon>Agaricomycetes</taxon>
        <taxon>Agaricomycetidae</taxon>
        <taxon>Boletales</taxon>
        <taxon>Boletales incertae sedis</taxon>
        <taxon>Leucogyrophana</taxon>
    </lineage>
</organism>
<feature type="compositionally biased region" description="Basic and acidic residues" evidence="6">
    <location>
        <begin position="386"/>
        <end position="449"/>
    </location>
</feature>
<keyword evidence="8" id="KW-1185">Reference proteome</keyword>
<proteinExistence type="predicted"/>
<dbReference type="PANTHER" id="PTHR15263:SF1">
    <property type="entry name" value="NF-KAPPA-B INHIBITOR-LIKE PROTEIN 1"/>
    <property type="match status" value="1"/>
</dbReference>
<dbReference type="GO" id="GO:0005634">
    <property type="term" value="C:nucleus"/>
    <property type="evidence" value="ECO:0007669"/>
    <property type="project" value="UniProtKB-SubCell"/>
</dbReference>
<evidence type="ECO:0000256" key="6">
    <source>
        <dbReference type="SAM" id="MobiDB-lite"/>
    </source>
</evidence>
<gene>
    <name evidence="7" type="ORF">HYDPIDRAFT_115948</name>
</gene>
<evidence type="ECO:0000256" key="4">
    <source>
        <dbReference type="ARBA" id="ARBA00023043"/>
    </source>
</evidence>
<evidence type="ECO:0000256" key="5">
    <source>
        <dbReference type="ARBA" id="ARBA00023242"/>
    </source>
</evidence>
<keyword evidence="4" id="KW-0040">ANK repeat</keyword>
<keyword evidence="3" id="KW-0677">Repeat</keyword>
<sequence>MHRLTKKDMTCGLALSDTVKRPQLYCAFGIRPACGRHVLSRILGRPRPSHSRSPHQETIKYQVRQDKSSVMFTRPAFHYPHKKTAPLSSPFHGHHPAGFRIPDRMKPKPCFNLFQGPNFTHTRSPAASPFSSPVKSGVHHPEDDPPPTLRLDDLFPVQEPKSPERRLASPPPKFFQKQKPPKAKKDALPTFLNTYPCTRKGKYGLKQLTMNPEAIRSSVLPAYRRRIISAKEKKRDRVRKRILTHYERLEDEARAEIIALRTEAERMMKDEDMDDEERIFVKQLRALQLDHAHKDHLCRIERAEMEGEERTTQYEERDRQAARLWVEEEDLRHQEEEKRRIAMLKCKMEEINRIEAELGRREEQERQRVEDERRRAHEELERQLREEQERQFREEQERKLQEEQARKAREERDRKLKEAHERFLREQRERIAREEHDRHARPREEEPRRTAQATPQDAHIMQQLSIYEQKWDELRNNKSLPIIDVSQLPWPVLATICSTPEQITYQGVRAFIFYPHRPSNEGKSPRDIVKAEILRFHPDKFTTRVVPKVQPYQQAVAQEIAGAVTRILTRIMSEVEKEN</sequence>
<accession>A0A0C9WC92</accession>
<dbReference type="OrthoDB" id="412109at2759"/>
<dbReference type="PANTHER" id="PTHR15263">
    <property type="entry name" value="I-KAPPA-B-LIKE PROTEIN IKBL"/>
    <property type="match status" value="1"/>
</dbReference>
<dbReference type="EMBL" id="KN839862">
    <property type="protein sequence ID" value="KIJ61467.1"/>
    <property type="molecule type" value="Genomic_DNA"/>
</dbReference>
<feature type="compositionally biased region" description="Polar residues" evidence="6">
    <location>
        <begin position="122"/>
        <end position="134"/>
    </location>
</feature>
<comment type="subcellular location">
    <subcellularLocation>
        <location evidence="1">Nucleus</location>
    </subcellularLocation>
</comment>